<dbReference type="Pfam" id="PF07690">
    <property type="entry name" value="MFS_1"/>
    <property type="match status" value="1"/>
</dbReference>
<dbReference type="SUPFAM" id="SSF103473">
    <property type="entry name" value="MFS general substrate transporter"/>
    <property type="match status" value="1"/>
</dbReference>
<feature type="transmembrane region" description="Helical" evidence="4">
    <location>
        <begin position="262"/>
        <end position="280"/>
    </location>
</feature>
<feature type="transmembrane region" description="Helical" evidence="4">
    <location>
        <begin position="318"/>
        <end position="339"/>
    </location>
</feature>
<evidence type="ECO:0000256" key="1">
    <source>
        <dbReference type="ARBA" id="ARBA00004141"/>
    </source>
</evidence>
<feature type="transmembrane region" description="Helical" evidence="4">
    <location>
        <begin position="123"/>
        <end position="142"/>
    </location>
</feature>
<evidence type="ECO:0000313" key="6">
    <source>
        <dbReference type="EMBL" id="TGO56684.1"/>
    </source>
</evidence>
<dbReference type="PANTHER" id="PTHR11360">
    <property type="entry name" value="MONOCARBOXYLATE TRANSPORTER"/>
    <property type="match status" value="1"/>
</dbReference>
<evidence type="ECO:0000259" key="5">
    <source>
        <dbReference type="PROSITE" id="PS50850"/>
    </source>
</evidence>
<feature type="region of interest" description="Disordered" evidence="3">
    <location>
        <begin position="27"/>
        <end position="46"/>
    </location>
</feature>
<keyword evidence="7" id="KW-1185">Reference proteome</keyword>
<feature type="transmembrane region" description="Helical" evidence="4">
    <location>
        <begin position="94"/>
        <end position="111"/>
    </location>
</feature>
<sequence>MPQMIRLSSDATRDDDESLKSRLFLDPKLTSSEPTSEGLEERTPQDSEWNTRSCMAVIGVFSIMFCSVGFITAFGGFQGYYAKNMLIDEFASDMSWFGSFNVFCMFGRTFVAEYLNNKYGSWFLVYGGSAVMLLALFMTSLCKEYYQFFLTRGFLLGVGIASILLPAFTIAAQYFTKYRGLALGIVVSGSSLGGNIWPEQTFDRIRAPVKKASHTKAYPDFSCLKNPVLMLLAVGLFFVYFGIFTPFFYIEPWALSLGFDSNFAFYTISIVNAASLFGRIIPGLLADRFGCYNIAVIASISSGLVCTCMTKATSVAGITLFSLTYGFTSGAIIGLQGICAAKLVPPTQFGIAMGSVMTFLSIAGLVGSPMNGKILHVWGYLGISLFSGMAMLMGGLV</sequence>
<comment type="subcellular location">
    <subcellularLocation>
        <location evidence="1">Membrane</location>
        <topology evidence="1">Multi-pass membrane protein</topology>
    </subcellularLocation>
</comment>
<name>A0A4Z1I7L0_9HELO</name>
<comment type="similarity">
    <text evidence="2">Belongs to the major facilitator superfamily. Monocarboxylate porter (TC 2.A.1.13) family.</text>
</comment>
<dbReference type="InterPro" id="IPR020846">
    <property type="entry name" value="MFS_dom"/>
</dbReference>
<dbReference type="InterPro" id="IPR050327">
    <property type="entry name" value="Proton-linked_MCT"/>
</dbReference>
<dbReference type="PANTHER" id="PTHR11360:SF319">
    <property type="entry name" value="MAJOR FACILITATOR SUPERFAMILY (MFS) PROFILE DOMAIN-CONTAINING PROTEIN"/>
    <property type="match status" value="1"/>
</dbReference>
<comment type="caution">
    <text evidence="6">The sequence shown here is derived from an EMBL/GenBank/DDBJ whole genome shotgun (WGS) entry which is preliminary data.</text>
</comment>
<dbReference type="InterPro" id="IPR036259">
    <property type="entry name" value="MFS_trans_sf"/>
</dbReference>
<feature type="transmembrane region" description="Helical" evidence="4">
    <location>
        <begin position="377"/>
        <end position="396"/>
    </location>
</feature>
<feature type="transmembrane region" description="Helical" evidence="4">
    <location>
        <begin position="56"/>
        <end position="82"/>
    </location>
</feature>
<feature type="transmembrane region" description="Helical" evidence="4">
    <location>
        <begin position="154"/>
        <end position="175"/>
    </location>
</feature>
<protein>
    <recommendedName>
        <fullName evidence="5">Major facilitator superfamily (MFS) profile domain-containing protein</fullName>
    </recommendedName>
</protein>
<keyword evidence="4" id="KW-0812">Transmembrane</keyword>
<dbReference type="AlphaFoldDB" id="A0A4Z1I7L0"/>
<dbReference type="GO" id="GO:0016020">
    <property type="term" value="C:membrane"/>
    <property type="evidence" value="ECO:0007669"/>
    <property type="project" value="UniProtKB-SubCell"/>
</dbReference>
<dbReference type="Gene3D" id="1.20.1250.20">
    <property type="entry name" value="MFS general substrate transporter like domains"/>
    <property type="match status" value="2"/>
</dbReference>
<accession>A0A4Z1I7L0</accession>
<reference evidence="6 7" key="1">
    <citation type="submission" date="2017-12" db="EMBL/GenBank/DDBJ databases">
        <title>Comparative genomics of Botrytis spp.</title>
        <authorList>
            <person name="Valero-Jimenez C.A."/>
            <person name="Tapia P."/>
            <person name="Veloso J."/>
            <person name="Silva-Moreno E."/>
            <person name="Staats M."/>
            <person name="Valdes J.H."/>
            <person name="Van Kan J.A.L."/>
        </authorList>
    </citation>
    <scope>NUCLEOTIDE SEQUENCE [LARGE SCALE GENOMIC DNA]</scope>
    <source>
        <strain evidence="6 7">Be9601</strain>
    </source>
</reference>
<dbReference type="GO" id="GO:0022857">
    <property type="term" value="F:transmembrane transporter activity"/>
    <property type="evidence" value="ECO:0007669"/>
    <property type="project" value="InterPro"/>
</dbReference>
<evidence type="ECO:0000256" key="4">
    <source>
        <dbReference type="SAM" id="Phobius"/>
    </source>
</evidence>
<evidence type="ECO:0000313" key="7">
    <source>
        <dbReference type="Proteomes" id="UP000297229"/>
    </source>
</evidence>
<feature type="domain" description="Major facilitator superfamily (MFS) profile" evidence="5">
    <location>
        <begin position="228"/>
        <end position="397"/>
    </location>
</feature>
<dbReference type="InterPro" id="IPR011701">
    <property type="entry name" value="MFS"/>
</dbReference>
<dbReference type="EMBL" id="PQXM01001383">
    <property type="protein sequence ID" value="TGO56684.1"/>
    <property type="molecule type" value="Genomic_DNA"/>
</dbReference>
<evidence type="ECO:0000256" key="3">
    <source>
        <dbReference type="SAM" id="MobiDB-lite"/>
    </source>
</evidence>
<dbReference type="Proteomes" id="UP000297229">
    <property type="component" value="Unassembled WGS sequence"/>
</dbReference>
<organism evidence="6 7">
    <name type="scientific">Botrytis elliptica</name>
    <dbReference type="NCBI Taxonomy" id="278938"/>
    <lineage>
        <taxon>Eukaryota</taxon>
        <taxon>Fungi</taxon>
        <taxon>Dikarya</taxon>
        <taxon>Ascomycota</taxon>
        <taxon>Pezizomycotina</taxon>
        <taxon>Leotiomycetes</taxon>
        <taxon>Helotiales</taxon>
        <taxon>Sclerotiniaceae</taxon>
        <taxon>Botrytis</taxon>
    </lineage>
</organism>
<feature type="transmembrane region" description="Helical" evidence="4">
    <location>
        <begin position="228"/>
        <end position="250"/>
    </location>
</feature>
<keyword evidence="4" id="KW-1133">Transmembrane helix</keyword>
<dbReference type="PROSITE" id="PS50850">
    <property type="entry name" value="MFS"/>
    <property type="match status" value="1"/>
</dbReference>
<proteinExistence type="inferred from homology"/>
<keyword evidence="4" id="KW-0472">Membrane</keyword>
<gene>
    <name evidence="6" type="ORF">BELL_1385g00020</name>
</gene>
<feature type="transmembrane region" description="Helical" evidence="4">
    <location>
        <begin position="351"/>
        <end position="371"/>
    </location>
</feature>
<evidence type="ECO:0000256" key="2">
    <source>
        <dbReference type="ARBA" id="ARBA00006727"/>
    </source>
</evidence>